<dbReference type="Pfam" id="PF09992">
    <property type="entry name" value="NAGPA"/>
    <property type="match status" value="1"/>
</dbReference>
<evidence type="ECO:0000259" key="2">
    <source>
        <dbReference type="Pfam" id="PF09992"/>
    </source>
</evidence>
<dbReference type="PROSITE" id="PS51257">
    <property type="entry name" value="PROKAR_LIPOPROTEIN"/>
    <property type="match status" value="1"/>
</dbReference>
<dbReference type="GO" id="GO:0016798">
    <property type="term" value="F:hydrolase activity, acting on glycosyl bonds"/>
    <property type="evidence" value="ECO:0007669"/>
    <property type="project" value="UniProtKB-KW"/>
</dbReference>
<proteinExistence type="predicted"/>
<feature type="domain" description="Phosphodiester glycosidase" evidence="2">
    <location>
        <begin position="76"/>
        <end position="220"/>
    </location>
</feature>
<protein>
    <submittedName>
        <fullName evidence="3">Phosphodiester glycosidase family protein</fullName>
    </submittedName>
</protein>
<feature type="chain" id="PRO_5035459205" evidence="1">
    <location>
        <begin position="19"/>
        <end position="248"/>
    </location>
</feature>
<dbReference type="Proteomes" id="UP000648908">
    <property type="component" value="Unassembled WGS sequence"/>
</dbReference>
<evidence type="ECO:0000313" key="4">
    <source>
        <dbReference type="Proteomes" id="UP000648908"/>
    </source>
</evidence>
<reference evidence="3" key="1">
    <citation type="submission" date="2021-01" db="EMBL/GenBank/DDBJ databases">
        <title>Tabrizicola alba sp. nov. a motile alkaliphilic bacterium isolated from a soda lake.</title>
        <authorList>
            <person name="Szuroczki S."/>
            <person name="Abbaszade G."/>
            <person name="Schumann P."/>
            <person name="Toth E."/>
        </authorList>
    </citation>
    <scope>NUCLEOTIDE SEQUENCE</scope>
    <source>
        <strain evidence="3">DMG-N-6</strain>
    </source>
</reference>
<dbReference type="InterPro" id="IPR018711">
    <property type="entry name" value="NAGPA"/>
</dbReference>
<name>A0A8K0Y0B6_9RHOB</name>
<sequence>MRVGLAALLPLLGAAAHAQTAVSGCREVVHAENRYTLCTVTADADLRIFQTDASGGPLGSFTRVNALLAAEGRRLAFAMNAGMYHSDRRPVGLMVEEGTERAPLVTAEGPGNFGMLPNGVFCILPDRFALVESRAFAAAPPDCRFATQSGPMLVIDGELHPRFLEGSDSRFIRNGIGISRDGRSAHLVISRQPVNFIDFARFFRDGLDSPQALYLDGKISRLYAPDIGRNDFGLPMGPIVGLVVPGTP</sequence>
<accession>A0A8K0Y0B6</accession>
<evidence type="ECO:0000256" key="1">
    <source>
        <dbReference type="SAM" id="SignalP"/>
    </source>
</evidence>
<keyword evidence="4" id="KW-1185">Reference proteome</keyword>
<keyword evidence="3" id="KW-0326">Glycosidase</keyword>
<organism evidence="3 4">
    <name type="scientific">Szabonella alba</name>
    <dbReference type="NCBI Taxonomy" id="2804194"/>
    <lineage>
        <taxon>Bacteria</taxon>
        <taxon>Pseudomonadati</taxon>
        <taxon>Pseudomonadota</taxon>
        <taxon>Alphaproteobacteria</taxon>
        <taxon>Rhodobacterales</taxon>
        <taxon>Paracoccaceae</taxon>
        <taxon>Szabonella</taxon>
    </lineage>
</organism>
<gene>
    <name evidence="3" type="ORF">JL811_06925</name>
</gene>
<comment type="caution">
    <text evidence="3">The sequence shown here is derived from an EMBL/GenBank/DDBJ whole genome shotgun (WGS) entry which is preliminary data.</text>
</comment>
<feature type="signal peptide" evidence="1">
    <location>
        <begin position="1"/>
        <end position="18"/>
    </location>
</feature>
<evidence type="ECO:0000313" key="3">
    <source>
        <dbReference type="EMBL" id="MBL4916953.1"/>
    </source>
</evidence>
<dbReference type="RefSeq" id="WP_202687911.1">
    <property type="nucleotide sequence ID" value="NZ_JAESVN010000002.1"/>
</dbReference>
<keyword evidence="1" id="KW-0732">Signal</keyword>
<dbReference type="EMBL" id="JAESVN010000002">
    <property type="protein sequence ID" value="MBL4916953.1"/>
    <property type="molecule type" value="Genomic_DNA"/>
</dbReference>
<keyword evidence="3" id="KW-0378">Hydrolase</keyword>
<dbReference type="AlphaFoldDB" id="A0A8K0Y0B6"/>